<name>A0AA96EJU1_9VIRU</name>
<evidence type="ECO:0000313" key="1">
    <source>
        <dbReference type="EMBL" id="WNL49595.1"/>
    </source>
</evidence>
<dbReference type="InterPro" id="IPR045415">
    <property type="entry name" value="DUF5896"/>
</dbReference>
<organism evidence="1">
    <name type="scientific">Marseillevirus sp</name>
    <dbReference type="NCBI Taxonomy" id="2809551"/>
    <lineage>
        <taxon>Viruses</taxon>
        <taxon>Varidnaviria</taxon>
        <taxon>Bamfordvirae</taxon>
        <taxon>Nucleocytoviricota</taxon>
        <taxon>Megaviricetes</taxon>
        <taxon>Pimascovirales</taxon>
        <taxon>Pimascovirales incertae sedis</taxon>
        <taxon>Marseilleviridae</taxon>
        <taxon>Marseillevirus</taxon>
    </lineage>
</organism>
<reference evidence="1" key="1">
    <citation type="submission" date="2023-07" db="EMBL/GenBank/DDBJ databases">
        <authorList>
            <person name="Xia Y."/>
        </authorList>
    </citation>
    <scope>NUCLEOTIDE SEQUENCE</scope>
    <source>
        <strain evidence="1">F</strain>
    </source>
</reference>
<dbReference type="Pfam" id="PF19248">
    <property type="entry name" value="DUF5896"/>
    <property type="match status" value="1"/>
</dbReference>
<dbReference type="EMBL" id="OR343188">
    <property type="protein sequence ID" value="WNL49595.1"/>
    <property type="molecule type" value="Genomic_DNA"/>
</dbReference>
<gene>
    <name evidence="1" type="ORF">MarFTMF_079</name>
</gene>
<accession>A0AA96EJU1</accession>
<protein>
    <submittedName>
        <fullName evidence="1">Uncharacterized protein</fullName>
    </submittedName>
</protein>
<proteinExistence type="predicted"/>
<sequence length="228" mass="26071">MFSFLSQRDKFALSFSDWDAERNLRDIIKARINASNKIRTFWKRYGRKMHLGEGAKKEAFIDDVKGAPDFPQGNFLYSMGSMRNGWLNCERVSTSLFRVNRTVDTVCLLRITGKNIWKVVVCANETSFPVYIKKRDKKTTFCIELPFSLPLFSLPYTDILFDVHGEEVEKIETKGAQALGNVRNTNEAQTHILFYGRVIIKGGECKFAPFGLCSKGEVVKRNVSALFE</sequence>